<dbReference type="PANTHER" id="PTHR10502:SF196">
    <property type="entry name" value="ANNEXIN D4"/>
    <property type="match status" value="1"/>
</dbReference>
<dbReference type="OrthoDB" id="37886at2759"/>
<gene>
    <name evidence="2" type="ORF">Csa_5G623790</name>
</gene>
<dbReference type="Gene3D" id="1.10.220.10">
    <property type="entry name" value="Annexin"/>
    <property type="match status" value="2"/>
</dbReference>
<keyword evidence="3" id="KW-1185">Reference proteome</keyword>
<protein>
    <submittedName>
        <fullName evidence="2">Uncharacterized protein</fullName>
    </submittedName>
</protein>
<dbReference type="GO" id="GO:0005509">
    <property type="term" value="F:calcium ion binding"/>
    <property type="evidence" value="ECO:0007669"/>
    <property type="project" value="InterPro"/>
</dbReference>
<organism evidence="2 3">
    <name type="scientific">Cucumis sativus</name>
    <name type="common">Cucumber</name>
    <dbReference type="NCBI Taxonomy" id="3659"/>
    <lineage>
        <taxon>Eukaryota</taxon>
        <taxon>Viridiplantae</taxon>
        <taxon>Streptophyta</taxon>
        <taxon>Embryophyta</taxon>
        <taxon>Tracheophyta</taxon>
        <taxon>Spermatophyta</taxon>
        <taxon>Magnoliopsida</taxon>
        <taxon>eudicotyledons</taxon>
        <taxon>Gunneridae</taxon>
        <taxon>Pentapetalae</taxon>
        <taxon>rosids</taxon>
        <taxon>fabids</taxon>
        <taxon>Cucurbitales</taxon>
        <taxon>Cucurbitaceae</taxon>
        <taxon>Benincaseae</taxon>
        <taxon>Cucumis</taxon>
    </lineage>
</organism>
<dbReference type="GO" id="GO:0009414">
    <property type="term" value="P:response to water deprivation"/>
    <property type="evidence" value="ECO:0000318"/>
    <property type="project" value="GO_Central"/>
</dbReference>
<dbReference type="SUPFAM" id="SSF47874">
    <property type="entry name" value="Annexin"/>
    <property type="match status" value="1"/>
</dbReference>
<reference evidence="2 3" key="4">
    <citation type="journal article" date="2011" name="BMC Genomics">
        <title>RNA-Seq improves annotation of protein-coding genes in the cucumber genome.</title>
        <authorList>
            <person name="Li Z."/>
            <person name="Zhang Z."/>
            <person name="Yan P."/>
            <person name="Huang S."/>
            <person name="Fei Z."/>
            <person name="Lin K."/>
        </authorList>
    </citation>
    <scope>NUCLEOTIDE SEQUENCE [LARGE SCALE GENOMIC DNA]</scope>
    <source>
        <strain evidence="3">cv. 9930</strain>
    </source>
</reference>
<evidence type="ECO:0000256" key="1">
    <source>
        <dbReference type="SAM" id="MobiDB-lite"/>
    </source>
</evidence>
<reference evidence="2 3" key="2">
    <citation type="journal article" date="2009" name="PLoS ONE">
        <title>An integrated genetic and cytogenetic map of the cucumber genome.</title>
        <authorList>
            <person name="Ren Y."/>
            <person name="Zhang Z."/>
            <person name="Liu J."/>
            <person name="Staub J.E."/>
            <person name="Han Y."/>
            <person name="Cheng Z."/>
            <person name="Li X."/>
            <person name="Lu J."/>
            <person name="Miao H."/>
            <person name="Kang H."/>
            <person name="Xie B."/>
            <person name="Gu X."/>
            <person name="Wang X."/>
            <person name="Du Y."/>
            <person name="Jin W."/>
            <person name="Huang S."/>
        </authorList>
    </citation>
    <scope>NUCLEOTIDE SEQUENCE [LARGE SCALE GENOMIC DNA]</scope>
    <source>
        <strain evidence="3">cv. 9930</strain>
    </source>
</reference>
<dbReference type="GO" id="GO:0009651">
    <property type="term" value="P:response to salt stress"/>
    <property type="evidence" value="ECO:0000318"/>
    <property type="project" value="GO_Central"/>
</dbReference>
<dbReference type="GO" id="GO:0005886">
    <property type="term" value="C:plasma membrane"/>
    <property type="evidence" value="ECO:0000318"/>
    <property type="project" value="GO_Central"/>
</dbReference>
<evidence type="ECO:0000313" key="3">
    <source>
        <dbReference type="Proteomes" id="UP000029981"/>
    </source>
</evidence>
<dbReference type="EMBL" id="CM002926">
    <property type="protein sequence ID" value="KGN52316.1"/>
    <property type="molecule type" value="Genomic_DNA"/>
</dbReference>
<dbReference type="GO" id="GO:0001786">
    <property type="term" value="F:phosphatidylserine binding"/>
    <property type="evidence" value="ECO:0000318"/>
    <property type="project" value="GO_Central"/>
</dbReference>
<dbReference type="Gramene" id="KGN52316">
    <property type="protein sequence ID" value="KGN52316"/>
    <property type="gene ID" value="Csa_5G623790"/>
</dbReference>
<dbReference type="Proteomes" id="UP000029981">
    <property type="component" value="Chromosome 5"/>
</dbReference>
<evidence type="ECO:0000313" key="2">
    <source>
        <dbReference type="EMBL" id="KGN52316.1"/>
    </source>
</evidence>
<dbReference type="AlphaFoldDB" id="A0A0A0KWX4"/>
<dbReference type="PANTHER" id="PTHR10502">
    <property type="entry name" value="ANNEXIN"/>
    <property type="match status" value="1"/>
</dbReference>
<dbReference type="InterPro" id="IPR037104">
    <property type="entry name" value="Annexin_sf"/>
</dbReference>
<dbReference type="GO" id="GO:0005544">
    <property type="term" value="F:calcium-dependent phospholipid binding"/>
    <property type="evidence" value="ECO:0000318"/>
    <property type="project" value="GO_Central"/>
</dbReference>
<dbReference type="GO" id="GO:0009409">
    <property type="term" value="P:response to cold"/>
    <property type="evidence" value="ECO:0000318"/>
    <property type="project" value="GO_Central"/>
</dbReference>
<feature type="region of interest" description="Disordered" evidence="1">
    <location>
        <begin position="363"/>
        <end position="397"/>
    </location>
</feature>
<dbReference type="GO" id="GO:0009408">
    <property type="term" value="P:response to heat"/>
    <property type="evidence" value="ECO:0000318"/>
    <property type="project" value="GO_Central"/>
</dbReference>
<reference evidence="2 3" key="1">
    <citation type="journal article" date="2009" name="Nat. Genet.">
        <title>The genome of the cucumber, Cucumis sativus L.</title>
        <authorList>
            <person name="Huang S."/>
            <person name="Li R."/>
            <person name="Zhang Z."/>
            <person name="Li L."/>
            <person name="Gu X."/>
            <person name="Fan W."/>
            <person name="Lucas W.J."/>
            <person name="Wang X."/>
            <person name="Xie B."/>
            <person name="Ni P."/>
            <person name="Ren Y."/>
            <person name="Zhu H."/>
            <person name="Li J."/>
            <person name="Lin K."/>
            <person name="Jin W."/>
            <person name="Fei Z."/>
            <person name="Li G."/>
            <person name="Staub J."/>
            <person name="Kilian A."/>
            <person name="van der Vossen E.A."/>
            <person name="Wu Y."/>
            <person name="Guo J."/>
            <person name="He J."/>
            <person name="Jia Z."/>
            <person name="Ren Y."/>
            <person name="Tian G."/>
            <person name="Lu Y."/>
            <person name="Ruan J."/>
            <person name="Qian W."/>
            <person name="Wang M."/>
            <person name="Huang Q."/>
            <person name="Li B."/>
            <person name="Xuan Z."/>
            <person name="Cao J."/>
            <person name="Asan"/>
            <person name="Wu Z."/>
            <person name="Zhang J."/>
            <person name="Cai Q."/>
            <person name="Bai Y."/>
            <person name="Zhao B."/>
            <person name="Han Y."/>
            <person name="Li Y."/>
            <person name="Li X."/>
            <person name="Wang S."/>
            <person name="Shi Q."/>
            <person name="Liu S."/>
            <person name="Cho W.K."/>
            <person name="Kim J.Y."/>
            <person name="Xu Y."/>
            <person name="Heller-Uszynska K."/>
            <person name="Miao H."/>
            <person name="Cheng Z."/>
            <person name="Zhang S."/>
            <person name="Wu J."/>
            <person name="Yang Y."/>
            <person name="Kang H."/>
            <person name="Li M."/>
            <person name="Liang H."/>
            <person name="Ren X."/>
            <person name="Shi Z."/>
            <person name="Wen M."/>
            <person name="Jian M."/>
            <person name="Yang H."/>
            <person name="Zhang G."/>
            <person name="Yang Z."/>
            <person name="Chen R."/>
            <person name="Liu S."/>
            <person name="Li J."/>
            <person name="Ma L."/>
            <person name="Liu H."/>
            <person name="Zhou Y."/>
            <person name="Zhao J."/>
            <person name="Fang X."/>
            <person name="Li G."/>
            <person name="Fang L."/>
            <person name="Li Y."/>
            <person name="Liu D."/>
            <person name="Zheng H."/>
            <person name="Zhang Y."/>
            <person name="Qin N."/>
            <person name="Li Z."/>
            <person name="Yang G."/>
            <person name="Yang S."/>
            <person name="Bolund L."/>
            <person name="Kristiansen K."/>
            <person name="Zheng H."/>
            <person name="Li S."/>
            <person name="Zhang X."/>
            <person name="Yang H."/>
            <person name="Wang J."/>
            <person name="Sun R."/>
            <person name="Zhang B."/>
            <person name="Jiang S."/>
            <person name="Wang J."/>
            <person name="Du Y."/>
            <person name="Li S."/>
        </authorList>
    </citation>
    <scope>NUCLEOTIDE SEQUENCE [LARGE SCALE GENOMIC DNA]</scope>
    <source>
        <strain evidence="3">cv. 9930</strain>
    </source>
</reference>
<feature type="compositionally biased region" description="Basic and acidic residues" evidence="1">
    <location>
        <begin position="371"/>
        <end position="397"/>
    </location>
</feature>
<name>A0A0A0KWX4_CUCSA</name>
<dbReference type="GO" id="GO:0005737">
    <property type="term" value="C:cytoplasm"/>
    <property type="evidence" value="ECO:0000318"/>
    <property type="project" value="GO_Central"/>
</dbReference>
<reference evidence="2 3" key="3">
    <citation type="journal article" date="2010" name="BMC Genomics">
        <title>Transcriptome sequencing and comparative analysis of cucumber flowers with different sex types.</title>
        <authorList>
            <person name="Guo S."/>
            <person name="Zheng Y."/>
            <person name="Joung J.G."/>
            <person name="Liu S."/>
            <person name="Zhang Z."/>
            <person name="Crasta O.R."/>
            <person name="Sobral B.W."/>
            <person name="Xu Y."/>
            <person name="Huang S."/>
            <person name="Fei Z."/>
        </authorList>
    </citation>
    <scope>NUCLEOTIDE SEQUENCE [LARGE SCALE GENOMIC DNA]</scope>
    <source>
        <strain evidence="3">cv. 9930</strain>
    </source>
</reference>
<sequence length="397" mass="45678">MLFSFHCAKNHSPFESKMALRAAYDAFEQSLAGVGINENGIVKTITDESRIVETLTNFDADEYRLMSSNFKYDQSLGYIWKEKKRQSMKLEFQRIMNVTMLWMTTPIERDARLLRSALKMGDAAGVSVLIEIVCTRPFADFLAIKYLYGKLFKSDLLFDLDQHVPGKAVRCLINLFSIERRQDIIKGEEKCLRKDITTLQNATSGEPQTRICIKHIVSILTQRSIGHLRNMYRFCQPEMRRQPKSSLWISTTFLCLVDPIEYFYQVLSNSIDSSPSLVTDIDDHQNEDCIEDDHQDEASLHCLDSISRIIMTRRGVDLDEINTKFRMFDELSLQDRIKLYCKGTYQKLLLELLLNVNILGSEAESSAPSGRDQEEEHAVAEEEEHAVGEEEEHAAEF</sequence>
<proteinExistence type="predicted"/>
<accession>A0A0A0KWX4</accession>